<keyword evidence="1" id="KW-1133">Transmembrane helix</keyword>
<feature type="transmembrane region" description="Helical" evidence="1">
    <location>
        <begin position="42"/>
        <end position="61"/>
    </location>
</feature>
<dbReference type="EMBL" id="CP069127">
    <property type="protein sequence ID" value="QRG70859.1"/>
    <property type="molecule type" value="Genomic_DNA"/>
</dbReference>
<gene>
    <name evidence="2" type="ORF">JNE38_21585</name>
</gene>
<dbReference type="Proteomes" id="UP000596248">
    <property type="component" value="Chromosome"/>
</dbReference>
<dbReference type="RefSeq" id="WP_203357820.1">
    <property type="nucleotide sequence ID" value="NZ_CP069127.1"/>
</dbReference>
<keyword evidence="1" id="KW-0472">Membrane</keyword>
<name>A0ABX7FYH0_BRECH</name>
<accession>A0ABX7FYH0</accession>
<reference evidence="2 3" key="1">
    <citation type="submission" date="2021-01" db="EMBL/GenBank/DDBJ databases">
        <title>Identification of strong promoters based on the transcriptome of Brevibacillus choshinensis.</title>
        <authorList>
            <person name="Yao D."/>
            <person name="Zhang K."/>
            <person name="Wu J."/>
        </authorList>
    </citation>
    <scope>NUCLEOTIDE SEQUENCE [LARGE SCALE GENOMIC DNA]</scope>
    <source>
        <strain evidence="2 3">HPD31-SP3</strain>
    </source>
</reference>
<proteinExistence type="predicted"/>
<evidence type="ECO:0000256" key="1">
    <source>
        <dbReference type="SAM" id="Phobius"/>
    </source>
</evidence>
<organism evidence="2 3">
    <name type="scientific">Brevibacillus choshinensis</name>
    <dbReference type="NCBI Taxonomy" id="54911"/>
    <lineage>
        <taxon>Bacteria</taxon>
        <taxon>Bacillati</taxon>
        <taxon>Bacillota</taxon>
        <taxon>Bacilli</taxon>
        <taxon>Bacillales</taxon>
        <taxon>Paenibacillaceae</taxon>
        <taxon>Brevibacillus</taxon>
    </lineage>
</organism>
<sequence length="66" mass="7567">MNFPLFLILIGAVVMIQPRTKRWQSRMAAHFKGDEKRVKQRANTFFLLGFAFIMAGLAYLYQAVGS</sequence>
<evidence type="ECO:0000313" key="3">
    <source>
        <dbReference type="Proteomes" id="UP000596248"/>
    </source>
</evidence>
<protein>
    <submittedName>
        <fullName evidence="2">Uncharacterized protein</fullName>
    </submittedName>
</protein>
<keyword evidence="3" id="KW-1185">Reference proteome</keyword>
<evidence type="ECO:0000313" key="2">
    <source>
        <dbReference type="EMBL" id="QRG70859.1"/>
    </source>
</evidence>
<keyword evidence="1" id="KW-0812">Transmembrane</keyword>